<keyword evidence="1" id="KW-0472">Membrane</keyword>
<protein>
    <recommendedName>
        <fullName evidence="4">DUF3515 family protein</fullName>
    </recommendedName>
</protein>
<evidence type="ECO:0000256" key="1">
    <source>
        <dbReference type="SAM" id="Phobius"/>
    </source>
</evidence>
<gene>
    <name evidence="2" type="ORF">LV75_006597</name>
</gene>
<evidence type="ECO:0008006" key="4">
    <source>
        <dbReference type="Google" id="ProtNLM"/>
    </source>
</evidence>
<name>A0ABT1IN19_9PSEU</name>
<dbReference type="RefSeq" id="WP_253891271.1">
    <property type="nucleotide sequence ID" value="NZ_BAAAVB010000020.1"/>
</dbReference>
<feature type="transmembrane region" description="Helical" evidence="1">
    <location>
        <begin position="12"/>
        <end position="35"/>
    </location>
</feature>
<keyword evidence="1" id="KW-1133">Transmembrane helix</keyword>
<dbReference type="Pfam" id="PF12028">
    <property type="entry name" value="DUF3515"/>
    <property type="match status" value="1"/>
</dbReference>
<sequence length="194" mass="19246">MSTEHADPGQAGLSRTAIAAGAALAVLLVVGVVVASRFLPDEPAQAAPASLAPAPRTGPVGLVPVDAPAAGAPECATLTAALPAALPNGDKTLPRLAVADPAPVGAAAWGDQVGDPVVLRCGLGKPPELTPTAGLREVSKVRWLVVEGDGASTWFAVDRPVYVALTLPSGLGTGPLQTVSEVVGQALAAQEVRP</sequence>
<reference evidence="2 3" key="1">
    <citation type="submission" date="2022-06" db="EMBL/GenBank/DDBJ databases">
        <title>Genomic Encyclopedia of Archaeal and Bacterial Type Strains, Phase II (KMG-II): from individual species to whole genera.</title>
        <authorList>
            <person name="Goeker M."/>
        </authorList>
    </citation>
    <scope>NUCLEOTIDE SEQUENCE [LARGE SCALE GENOMIC DNA]</scope>
    <source>
        <strain evidence="2 3">DSM 44255</strain>
    </source>
</reference>
<comment type="caution">
    <text evidence="2">The sequence shown here is derived from an EMBL/GenBank/DDBJ whole genome shotgun (WGS) entry which is preliminary data.</text>
</comment>
<evidence type="ECO:0000313" key="3">
    <source>
        <dbReference type="Proteomes" id="UP001205185"/>
    </source>
</evidence>
<dbReference type="Proteomes" id="UP001205185">
    <property type="component" value="Unassembled WGS sequence"/>
</dbReference>
<accession>A0ABT1IN19</accession>
<dbReference type="InterPro" id="IPR021903">
    <property type="entry name" value="DUF3515"/>
</dbReference>
<organism evidence="2 3">
    <name type="scientific">Actinokineospora diospyrosa</name>
    <dbReference type="NCBI Taxonomy" id="103728"/>
    <lineage>
        <taxon>Bacteria</taxon>
        <taxon>Bacillati</taxon>
        <taxon>Actinomycetota</taxon>
        <taxon>Actinomycetes</taxon>
        <taxon>Pseudonocardiales</taxon>
        <taxon>Pseudonocardiaceae</taxon>
        <taxon>Actinokineospora</taxon>
    </lineage>
</organism>
<keyword evidence="3" id="KW-1185">Reference proteome</keyword>
<keyword evidence="1" id="KW-0812">Transmembrane</keyword>
<proteinExistence type="predicted"/>
<evidence type="ECO:0000313" key="2">
    <source>
        <dbReference type="EMBL" id="MCP2274065.1"/>
    </source>
</evidence>
<dbReference type="EMBL" id="JAMTCO010000020">
    <property type="protein sequence ID" value="MCP2274065.1"/>
    <property type="molecule type" value="Genomic_DNA"/>
</dbReference>